<dbReference type="SUPFAM" id="SSF51735">
    <property type="entry name" value="NAD(P)-binding Rossmann-fold domains"/>
    <property type="match status" value="1"/>
</dbReference>
<reference evidence="9 10" key="1">
    <citation type="submission" date="2016-05" db="EMBL/GenBank/DDBJ databases">
        <title>Diversity and Homogeneity among Thermoacidophilic Verrucomicrobia Methanotrophs Linked with Geographical Origin.</title>
        <authorList>
            <person name="Erikstad H.-A."/>
            <person name="Smestad N.B."/>
            <person name="Ceballos R.M."/>
            <person name="Birkeland N.-K."/>
        </authorList>
    </citation>
    <scope>NUCLEOTIDE SEQUENCE [LARGE SCALE GENOMIC DNA]</scope>
    <source>
        <strain evidence="9 10">Phi</strain>
    </source>
</reference>
<dbReference type="PANTHER" id="PTHR11606">
    <property type="entry name" value="GLUTAMATE DEHYDROGENASE"/>
    <property type="match status" value="1"/>
</dbReference>
<dbReference type="PRINTS" id="PR00082">
    <property type="entry name" value="GLFDHDRGNASE"/>
</dbReference>
<dbReference type="PROSITE" id="PS00074">
    <property type="entry name" value="GLFV_DEHYDROGENASE"/>
    <property type="match status" value="1"/>
</dbReference>
<keyword evidence="2 3" id="KW-0560">Oxidoreductase</keyword>
<accession>A0A4Y8PGU5</accession>
<dbReference type="InterPro" id="IPR006096">
    <property type="entry name" value="Glu/Leu/Phe/Val/Trp_DH_C"/>
</dbReference>
<dbReference type="GO" id="GO:0000166">
    <property type="term" value="F:nucleotide binding"/>
    <property type="evidence" value="ECO:0007669"/>
    <property type="project" value="UniProtKB-KW"/>
</dbReference>
<dbReference type="Pfam" id="PF00208">
    <property type="entry name" value="ELFV_dehydrog"/>
    <property type="match status" value="1"/>
</dbReference>
<dbReference type="CDD" id="cd01076">
    <property type="entry name" value="NAD_bind_1_Glu_DH"/>
    <property type="match status" value="1"/>
</dbReference>
<name>A0A4Y8PGU5_9BACT</name>
<dbReference type="Proteomes" id="UP000297713">
    <property type="component" value="Unassembled WGS sequence"/>
</dbReference>
<evidence type="ECO:0000256" key="1">
    <source>
        <dbReference type="ARBA" id="ARBA00006382"/>
    </source>
</evidence>
<dbReference type="InterPro" id="IPR036291">
    <property type="entry name" value="NAD(P)-bd_dom_sf"/>
</dbReference>
<comment type="caution">
    <text evidence="9">The sequence shown here is derived from an EMBL/GenBank/DDBJ whole genome shotgun (WGS) entry which is preliminary data.</text>
</comment>
<sequence length="418" mass="45835">MDFLLSDPTFSMACKQFDRVAQFLDLPEKTQKIIKWPQRSLSVTFPVKMDDGKIKMFSGYRVQHHLALGPTKGGIRFDPDVTLGEISALAMWMSWKCALVGLPFGGAKGGVCCNPMEMSKKELEGLTRRYTQELIPFIGPQKDIPAPDIGTNEQIMAWMMDTYSMQVGYPVPGVVTGKPVTIGGSLGRREATGRGVAFLVKKAIEFLKISGPLRIIVQGFGNVGSVCAYQLVKEGAILVGVSDLTGALYNPKGIDYLRLVAYKEKTGRLSGFSGADEMDGVELLCQHCDVLIPAAKERVITEGIAEKLRCRILAEGANGPTTPEADSILEQRDDIFIIPDILCNSGGVIVSYFEWVQDMQSYFWSEAEVFNALCRILSGALNSVMQFSHQKKVSTRIAALSLGIKKVAEAKEMRGIFP</sequence>
<feature type="site" description="Important for catalysis" evidence="6">
    <location>
        <position position="148"/>
    </location>
</feature>
<feature type="binding site" evidence="5">
    <location>
        <position position="222"/>
    </location>
    <ligand>
        <name>NAD(+)</name>
        <dbReference type="ChEBI" id="CHEBI:57540"/>
    </ligand>
</feature>
<dbReference type="Gene3D" id="3.40.50.720">
    <property type="entry name" value="NAD(P)-binding Rossmann-like Domain"/>
    <property type="match status" value="1"/>
</dbReference>
<dbReference type="InterPro" id="IPR033922">
    <property type="entry name" value="NAD_bind_Glu_DH"/>
</dbReference>
<keyword evidence="5" id="KW-0520">NAD</keyword>
<evidence type="ECO:0000256" key="4">
    <source>
        <dbReference type="PIRSR" id="PIRSR000185-1"/>
    </source>
</evidence>
<dbReference type="PIRSF" id="PIRSF000185">
    <property type="entry name" value="Glu_DH"/>
    <property type="match status" value="1"/>
</dbReference>
<dbReference type="InterPro" id="IPR033524">
    <property type="entry name" value="Glu/Leu/Phe/Val_DH_AS"/>
</dbReference>
<dbReference type="InterPro" id="IPR006095">
    <property type="entry name" value="Glu/Leu/Phe/Val/Trp_DH"/>
</dbReference>
<feature type="binding site" evidence="5">
    <location>
        <position position="351"/>
    </location>
    <ligand>
        <name>substrate</name>
    </ligand>
</feature>
<dbReference type="Gene3D" id="3.40.50.10860">
    <property type="entry name" value="Leucine Dehydrogenase, chain A, domain 1"/>
    <property type="match status" value="1"/>
</dbReference>
<feature type="binding site" evidence="5">
    <location>
        <position position="96"/>
    </location>
    <ligand>
        <name>substrate</name>
    </ligand>
</feature>
<evidence type="ECO:0000256" key="5">
    <source>
        <dbReference type="PIRSR" id="PIRSR000185-2"/>
    </source>
</evidence>
<dbReference type="GO" id="GO:0006538">
    <property type="term" value="P:L-glutamate catabolic process"/>
    <property type="evidence" value="ECO:0007669"/>
    <property type="project" value="TreeGrafter"/>
</dbReference>
<dbReference type="PANTHER" id="PTHR11606:SF13">
    <property type="entry name" value="GLUTAMATE DEHYDROGENASE 1, MITOCHONDRIAL"/>
    <property type="match status" value="1"/>
</dbReference>
<comment type="similarity">
    <text evidence="1 3 7">Belongs to the Glu/Leu/Phe/Val dehydrogenases family.</text>
</comment>
<dbReference type="OrthoDB" id="9803297at2"/>
<proteinExistence type="inferred from homology"/>
<evidence type="ECO:0000256" key="2">
    <source>
        <dbReference type="ARBA" id="ARBA00023002"/>
    </source>
</evidence>
<feature type="active site" description="Proton donor" evidence="4">
    <location>
        <position position="108"/>
    </location>
</feature>
<dbReference type="AlphaFoldDB" id="A0A4Y8PGU5"/>
<evidence type="ECO:0000313" key="10">
    <source>
        <dbReference type="Proteomes" id="UP000297713"/>
    </source>
</evidence>
<dbReference type="Pfam" id="PF02812">
    <property type="entry name" value="ELFV_dehydrog_N"/>
    <property type="match status" value="1"/>
</dbReference>
<dbReference type="RefSeq" id="WP_134439256.1">
    <property type="nucleotide sequence ID" value="NZ_LXQC01000079.1"/>
</dbReference>
<evidence type="ECO:0000259" key="8">
    <source>
        <dbReference type="SMART" id="SM00839"/>
    </source>
</evidence>
<feature type="binding site" evidence="5">
    <location>
        <position position="72"/>
    </location>
    <ligand>
        <name>substrate</name>
    </ligand>
</feature>
<keyword evidence="10" id="KW-1185">Reference proteome</keyword>
<dbReference type="SMART" id="SM00839">
    <property type="entry name" value="ELFV_dehydrog"/>
    <property type="match status" value="1"/>
</dbReference>
<feature type="binding site" evidence="5">
    <location>
        <position position="192"/>
    </location>
    <ligand>
        <name>NAD(+)</name>
        <dbReference type="ChEBI" id="CHEBI:57540"/>
    </ligand>
</feature>
<dbReference type="GO" id="GO:0004352">
    <property type="term" value="F:glutamate dehydrogenase (NAD+) activity"/>
    <property type="evidence" value="ECO:0007669"/>
    <property type="project" value="TreeGrafter"/>
</dbReference>
<dbReference type="InterPro" id="IPR046346">
    <property type="entry name" value="Aminoacid_DH-like_N_sf"/>
</dbReference>
<gene>
    <name evidence="9" type="ORF">A7Q10_04610</name>
</gene>
<feature type="domain" description="Glutamate/phenylalanine/leucine/valine/L-tryptophan dehydrogenase C-terminal" evidence="8">
    <location>
        <begin position="185"/>
        <end position="415"/>
    </location>
</feature>
<evidence type="ECO:0000256" key="7">
    <source>
        <dbReference type="RuleBase" id="RU004417"/>
    </source>
</evidence>
<protein>
    <recommendedName>
        <fullName evidence="3">Glutamate dehydrogenase</fullName>
    </recommendedName>
</protein>
<keyword evidence="5" id="KW-0547">Nucleotide-binding</keyword>
<dbReference type="InterPro" id="IPR006097">
    <property type="entry name" value="Glu/Leu/Phe/Val/Trp_DH_dimer"/>
</dbReference>
<dbReference type="SUPFAM" id="SSF53223">
    <property type="entry name" value="Aminoacid dehydrogenase-like, N-terminal domain"/>
    <property type="match status" value="1"/>
</dbReference>
<evidence type="ECO:0000256" key="6">
    <source>
        <dbReference type="PIRSR" id="PIRSR000185-3"/>
    </source>
</evidence>
<evidence type="ECO:0000256" key="3">
    <source>
        <dbReference type="PIRNR" id="PIRNR000185"/>
    </source>
</evidence>
<dbReference type="FunFam" id="3.40.50.10860:FF:000003">
    <property type="entry name" value="Glutamate dehydrogenase"/>
    <property type="match status" value="1"/>
</dbReference>
<dbReference type="InterPro" id="IPR014362">
    <property type="entry name" value="Glu_DH"/>
</dbReference>
<dbReference type="EMBL" id="LXQC01000079">
    <property type="protein sequence ID" value="TFE71268.1"/>
    <property type="molecule type" value="Genomic_DNA"/>
</dbReference>
<organism evidence="9 10">
    <name type="scientific">Methylacidiphilum caldifontis</name>
    <dbReference type="NCBI Taxonomy" id="2795386"/>
    <lineage>
        <taxon>Bacteria</taxon>
        <taxon>Pseudomonadati</taxon>
        <taxon>Verrucomicrobiota</taxon>
        <taxon>Methylacidiphilae</taxon>
        <taxon>Methylacidiphilales</taxon>
        <taxon>Methylacidiphilaceae</taxon>
        <taxon>Methylacidiphilum (ex Ratnadevi et al. 2023)</taxon>
    </lineage>
</organism>
<evidence type="ECO:0000313" key="9">
    <source>
        <dbReference type="EMBL" id="TFE71268.1"/>
    </source>
</evidence>